<dbReference type="InterPro" id="IPR003599">
    <property type="entry name" value="Ig_sub"/>
</dbReference>
<evidence type="ECO:0000256" key="4">
    <source>
        <dbReference type="ARBA" id="ARBA00022536"/>
    </source>
</evidence>
<dbReference type="GeneTree" id="ENSGT00940000156102"/>
<dbReference type="GO" id="GO:0072534">
    <property type="term" value="C:perineuronal net"/>
    <property type="evidence" value="ECO:0007669"/>
    <property type="project" value="TreeGrafter"/>
</dbReference>
<evidence type="ECO:0000313" key="17">
    <source>
        <dbReference type="Proteomes" id="UP000694383"/>
    </source>
</evidence>
<keyword evidence="4" id="KW-0245">EGF-like domain</keyword>
<dbReference type="PROSITE" id="PS50963">
    <property type="entry name" value="LINK_2"/>
    <property type="match status" value="2"/>
</dbReference>
<protein>
    <submittedName>
        <fullName evidence="16">Versican a</fullName>
    </submittedName>
</protein>
<evidence type="ECO:0000256" key="3">
    <source>
        <dbReference type="ARBA" id="ARBA00022530"/>
    </source>
</evidence>
<accession>A0A8C7WYU1</accession>
<dbReference type="SUPFAM" id="SSF56436">
    <property type="entry name" value="C-type lectin-like"/>
    <property type="match status" value="2"/>
</dbReference>
<dbReference type="GO" id="GO:0010001">
    <property type="term" value="P:glial cell differentiation"/>
    <property type="evidence" value="ECO:0007669"/>
    <property type="project" value="TreeGrafter"/>
</dbReference>
<dbReference type="InterPro" id="IPR007110">
    <property type="entry name" value="Ig-like_dom"/>
</dbReference>
<proteinExistence type="predicted"/>
<dbReference type="Gene3D" id="3.10.100.10">
    <property type="entry name" value="Mannose-Binding Protein A, subunit A"/>
    <property type="match status" value="2"/>
</dbReference>
<dbReference type="InterPro" id="IPR050691">
    <property type="entry name" value="Hyaluronan_bind_Proteoglycan"/>
</dbReference>
<feature type="domain" description="Link" evidence="15">
    <location>
        <begin position="151"/>
        <end position="246"/>
    </location>
</feature>
<dbReference type="Proteomes" id="UP000694383">
    <property type="component" value="Unplaced"/>
</dbReference>
<comment type="caution">
    <text evidence="12">Lacks conserved residue(s) required for the propagation of feature annotation.</text>
</comment>
<reference evidence="16" key="2">
    <citation type="submission" date="2025-09" db="UniProtKB">
        <authorList>
            <consortium name="Ensembl"/>
        </authorList>
    </citation>
    <scope>IDENTIFICATION</scope>
</reference>
<dbReference type="GO" id="GO:0007155">
    <property type="term" value="P:cell adhesion"/>
    <property type="evidence" value="ECO:0007669"/>
    <property type="project" value="InterPro"/>
</dbReference>
<dbReference type="GO" id="GO:0045202">
    <property type="term" value="C:synapse"/>
    <property type="evidence" value="ECO:0007669"/>
    <property type="project" value="TreeGrafter"/>
</dbReference>
<evidence type="ECO:0000256" key="6">
    <source>
        <dbReference type="ARBA" id="ARBA00022737"/>
    </source>
</evidence>
<dbReference type="Gene3D" id="2.60.40.10">
    <property type="entry name" value="Immunoglobulins"/>
    <property type="match status" value="1"/>
</dbReference>
<keyword evidence="9 12" id="KW-1015">Disulfide bond</keyword>
<name>A0A8C7WYU1_9TELE</name>
<evidence type="ECO:0000256" key="12">
    <source>
        <dbReference type="PROSITE-ProRule" id="PRU00323"/>
    </source>
</evidence>
<dbReference type="PANTHER" id="PTHR22804">
    <property type="entry name" value="AGGRECAN/VERSICAN PROTEOGLYCAN"/>
    <property type="match status" value="1"/>
</dbReference>
<dbReference type="PROSITE" id="PS50835">
    <property type="entry name" value="IG_LIKE"/>
    <property type="match status" value="1"/>
</dbReference>
<keyword evidence="11" id="KW-0393">Immunoglobulin domain</keyword>
<keyword evidence="2" id="KW-0964">Secreted</keyword>
<evidence type="ECO:0000256" key="8">
    <source>
        <dbReference type="ARBA" id="ARBA00022974"/>
    </source>
</evidence>
<evidence type="ECO:0000256" key="10">
    <source>
        <dbReference type="ARBA" id="ARBA00023180"/>
    </source>
</evidence>
<dbReference type="GO" id="GO:0002052">
    <property type="term" value="P:positive regulation of neuroblast proliferation"/>
    <property type="evidence" value="ECO:0007669"/>
    <property type="project" value="TreeGrafter"/>
</dbReference>
<dbReference type="InterPro" id="IPR013783">
    <property type="entry name" value="Ig-like_fold"/>
</dbReference>
<evidence type="ECO:0000313" key="16">
    <source>
        <dbReference type="Ensembl" id="ENSOSIP00000005427.1"/>
    </source>
</evidence>
<dbReference type="SMART" id="SM00445">
    <property type="entry name" value="LINK"/>
    <property type="match status" value="2"/>
</dbReference>
<dbReference type="Pfam" id="PF07686">
    <property type="entry name" value="V-set"/>
    <property type="match status" value="1"/>
</dbReference>
<sequence>MILNIRHILWLYYLSEAAAATASHALSIFRPITGSLSGKVNLPCYFSTIPTSAPLIGPNGSITYGRDLLRIKWTKIERNTESVVLVAQNGVIKIGKSYRNRVSVPSHPEDVGDASLTMVKLRASDAGTYRCEVLYGIEDTQDTVSLDVRGVVFHYRAKTSRYTLDYQKAVRACQDIGATIATYEQLKAAYEDGFDQCDAGWIADQTVRYPITKPRKGCFGNLMTKPGIRSYGTRKPTETYDVYCYVDKLDGEVYYAPVTRKMTFEEASEECKKRNAVLATPGQLHAAWRQGLDRCDYGWLSDGSVRHPVAVSRIQCGGGLLGVRTMYRYRNQTGFPEPTMKLGAYCFKGKCHCICRCLLYVQ</sequence>
<evidence type="ECO:0000256" key="5">
    <source>
        <dbReference type="ARBA" id="ARBA00022729"/>
    </source>
</evidence>
<feature type="disulfide bond" evidence="12">
    <location>
        <begin position="295"/>
        <end position="316"/>
    </location>
</feature>
<dbReference type="GO" id="GO:0007417">
    <property type="term" value="P:central nervous system development"/>
    <property type="evidence" value="ECO:0007669"/>
    <property type="project" value="TreeGrafter"/>
</dbReference>
<dbReference type="SUPFAM" id="SSF48726">
    <property type="entry name" value="Immunoglobulin"/>
    <property type="match status" value="1"/>
</dbReference>
<evidence type="ECO:0000256" key="13">
    <source>
        <dbReference type="SAM" id="SignalP"/>
    </source>
</evidence>
<organism evidence="16 17">
    <name type="scientific">Oryzias sinensis</name>
    <name type="common">Chinese medaka</name>
    <dbReference type="NCBI Taxonomy" id="183150"/>
    <lineage>
        <taxon>Eukaryota</taxon>
        <taxon>Metazoa</taxon>
        <taxon>Chordata</taxon>
        <taxon>Craniata</taxon>
        <taxon>Vertebrata</taxon>
        <taxon>Euteleostomi</taxon>
        <taxon>Actinopterygii</taxon>
        <taxon>Neopterygii</taxon>
        <taxon>Teleostei</taxon>
        <taxon>Neoteleostei</taxon>
        <taxon>Acanthomorphata</taxon>
        <taxon>Ovalentaria</taxon>
        <taxon>Atherinomorphae</taxon>
        <taxon>Beloniformes</taxon>
        <taxon>Adrianichthyidae</taxon>
        <taxon>Oryziinae</taxon>
        <taxon>Oryzias</taxon>
    </lineage>
</organism>
<keyword evidence="7" id="KW-0106">Calcium</keyword>
<dbReference type="PRINTS" id="PR01265">
    <property type="entry name" value="LINKMODULE"/>
</dbReference>
<dbReference type="Pfam" id="PF00193">
    <property type="entry name" value="Xlink"/>
    <property type="match status" value="2"/>
</dbReference>
<keyword evidence="8" id="KW-0654">Proteoglycan</keyword>
<dbReference type="CDD" id="cd03520">
    <property type="entry name" value="Link_domain_CSPGs_modules_2_4"/>
    <property type="match status" value="1"/>
</dbReference>
<dbReference type="GO" id="GO:0001501">
    <property type="term" value="P:skeletal system development"/>
    <property type="evidence" value="ECO:0007669"/>
    <property type="project" value="TreeGrafter"/>
</dbReference>
<feature type="signal peptide" evidence="13">
    <location>
        <begin position="1"/>
        <end position="25"/>
    </location>
</feature>
<dbReference type="CDD" id="cd03517">
    <property type="entry name" value="Link_domain_CSPGs_modules_1_3"/>
    <property type="match status" value="1"/>
</dbReference>
<evidence type="ECO:0000256" key="11">
    <source>
        <dbReference type="ARBA" id="ARBA00023319"/>
    </source>
</evidence>
<feature type="domain" description="Link" evidence="15">
    <location>
        <begin position="251"/>
        <end position="348"/>
    </location>
</feature>
<keyword evidence="10" id="KW-0325">Glycoprotein</keyword>
<reference evidence="16" key="1">
    <citation type="submission" date="2025-08" db="UniProtKB">
        <authorList>
            <consortium name="Ensembl"/>
        </authorList>
    </citation>
    <scope>IDENTIFICATION</scope>
</reference>
<evidence type="ECO:0000256" key="9">
    <source>
        <dbReference type="ARBA" id="ARBA00023157"/>
    </source>
</evidence>
<dbReference type="GO" id="GO:0005540">
    <property type="term" value="F:hyaluronic acid binding"/>
    <property type="evidence" value="ECO:0007669"/>
    <property type="project" value="InterPro"/>
</dbReference>
<evidence type="ECO:0000259" key="15">
    <source>
        <dbReference type="PROSITE" id="PS50963"/>
    </source>
</evidence>
<feature type="chain" id="PRO_5034062082" evidence="13">
    <location>
        <begin position="26"/>
        <end position="362"/>
    </location>
</feature>
<dbReference type="SMART" id="SM00406">
    <property type="entry name" value="IGv"/>
    <property type="match status" value="1"/>
</dbReference>
<dbReference type="InterPro" id="IPR036179">
    <property type="entry name" value="Ig-like_dom_sf"/>
</dbReference>
<dbReference type="GO" id="GO:0005615">
    <property type="term" value="C:extracellular space"/>
    <property type="evidence" value="ECO:0007669"/>
    <property type="project" value="TreeGrafter"/>
</dbReference>
<keyword evidence="6" id="KW-0677">Repeat</keyword>
<dbReference type="FunFam" id="3.10.100.10:FF:000002">
    <property type="entry name" value="Hyaluronan proteoglycan link protein 1"/>
    <property type="match status" value="1"/>
</dbReference>
<keyword evidence="3" id="KW-0272">Extracellular matrix</keyword>
<dbReference type="FunFam" id="3.10.100.10:FF:000011">
    <property type="entry name" value="Aggrecan core protein"/>
    <property type="match status" value="1"/>
</dbReference>
<dbReference type="SMART" id="SM00409">
    <property type="entry name" value="IG"/>
    <property type="match status" value="1"/>
</dbReference>
<dbReference type="InterPro" id="IPR016187">
    <property type="entry name" value="CTDL_fold"/>
</dbReference>
<feature type="disulfide bond" evidence="12">
    <location>
        <begin position="197"/>
        <end position="218"/>
    </location>
</feature>
<comment type="subcellular location">
    <subcellularLocation>
        <location evidence="1">Secreted</location>
        <location evidence="1">Extracellular space</location>
        <location evidence="1">Extracellular matrix</location>
    </subcellularLocation>
</comment>
<evidence type="ECO:0000259" key="14">
    <source>
        <dbReference type="PROSITE" id="PS50835"/>
    </source>
</evidence>
<dbReference type="PROSITE" id="PS01241">
    <property type="entry name" value="LINK_1"/>
    <property type="match status" value="1"/>
</dbReference>
<evidence type="ECO:0000256" key="1">
    <source>
        <dbReference type="ARBA" id="ARBA00004498"/>
    </source>
</evidence>
<evidence type="ECO:0000256" key="2">
    <source>
        <dbReference type="ARBA" id="ARBA00022525"/>
    </source>
</evidence>
<dbReference type="AlphaFoldDB" id="A0A8C7WYU1"/>
<keyword evidence="5 13" id="KW-0732">Signal</keyword>
<dbReference type="InterPro" id="IPR016186">
    <property type="entry name" value="C-type_lectin-like/link_sf"/>
</dbReference>
<keyword evidence="17" id="KW-1185">Reference proteome</keyword>
<dbReference type="Ensembl" id="ENSOSIT00000005819.1">
    <property type="protein sequence ID" value="ENSOSIP00000005427.1"/>
    <property type="gene ID" value="ENSOSIG00000003741.1"/>
</dbReference>
<feature type="domain" description="Ig-like" evidence="14">
    <location>
        <begin position="34"/>
        <end position="145"/>
    </location>
</feature>
<dbReference type="InterPro" id="IPR013106">
    <property type="entry name" value="Ig_V-set"/>
</dbReference>
<evidence type="ECO:0000256" key="7">
    <source>
        <dbReference type="ARBA" id="ARBA00022837"/>
    </source>
</evidence>
<dbReference type="PANTHER" id="PTHR22804:SF6">
    <property type="entry name" value="VERSICAN CORE PROTEIN"/>
    <property type="match status" value="1"/>
</dbReference>
<dbReference type="InterPro" id="IPR000538">
    <property type="entry name" value="Link_dom"/>
</dbReference>